<dbReference type="SUPFAM" id="SSF140453">
    <property type="entry name" value="EsxAB dimer-like"/>
    <property type="match status" value="1"/>
</dbReference>
<reference evidence="1" key="1">
    <citation type="submission" date="2021-01" db="EMBL/GenBank/DDBJ databases">
        <title>Whole genome shotgun sequence of Rhizocola hellebori NBRC 109834.</title>
        <authorList>
            <person name="Komaki H."/>
            <person name="Tamura T."/>
        </authorList>
    </citation>
    <scope>NUCLEOTIDE SEQUENCE</scope>
    <source>
        <strain evidence="1">NBRC 109834</strain>
    </source>
</reference>
<sequence length="105" mass="10692">MSGHSDEVTVRTPALRSAAGTARALAQRGIDATERLGSLVSHLPDAMGHGASADGFARFAARWAQNYAGKMGELTTVAAGLEAAANHYDKIDAAAAAAVGRAQKS</sequence>
<accession>A0A8J3Q9S2</accession>
<dbReference type="AlphaFoldDB" id="A0A8J3Q9S2"/>
<name>A0A8J3Q9S2_9ACTN</name>
<comment type="caution">
    <text evidence="1">The sequence shown here is derived from an EMBL/GenBank/DDBJ whole genome shotgun (WGS) entry which is preliminary data.</text>
</comment>
<evidence type="ECO:0000313" key="1">
    <source>
        <dbReference type="EMBL" id="GIH06064.1"/>
    </source>
</evidence>
<gene>
    <name evidence="1" type="ORF">Rhe02_41310</name>
</gene>
<dbReference type="RefSeq" id="WP_203909893.1">
    <property type="nucleotide sequence ID" value="NZ_BONY01000024.1"/>
</dbReference>
<evidence type="ECO:0000313" key="2">
    <source>
        <dbReference type="Proteomes" id="UP000612899"/>
    </source>
</evidence>
<dbReference type="InterPro" id="IPR036689">
    <property type="entry name" value="ESAT-6-like_sf"/>
</dbReference>
<dbReference type="Gene3D" id="1.10.287.1060">
    <property type="entry name" value="ESAT-6-like"/>
    <property type="match status" value="1"/>
</dbReference>
<organism evidence="1 2">
    <name type="scientific">Rhizocola hellebori</name>
    <dbReference type="NCBI Taxonomy" id="1392758"/>
    <lineage>
        <taxon>Bacteria</taxon>
        <taxon>Bacillati</taxon>
        <taxon>Actinomycetota</taxon>
        <taxon>Actinomycetes</taxon>
        <taxon>Micromonosporales</taxon>
        <taxon>Micromonosporaceae</taxon>
        <taxon>Rhizocola</taxon>
    </lineage>
</organism>
<protein>
    <submittedName>
        <fullName evidence="1">Uncharacterized protein</fullName>
    </submittedName>
</protein>
<dbReference type="EMBL" id="BONY01000024">
    <property type="protein sequence ID" value="GIH06064.1"/>
    <property type="molecule type" value="Genomic_DNA"/>
</dbReference>
<keyword evidence="2" id="KW-1185">Reference proteome</keyword>
<dbReference type="Proteomes" id="UP000612899">
    <property type="component" value="Unassembled WGS sequence"/>
</dbReference>
<proteinExistence type="predicted"/>